<dbReference type="SUPFAM" id="SSF54001">
    <property type="entry name" value="Cysteine proteinases"/>
    <property type="match status" value="1"/>
</dbReference>
<reference evidence="2" key="1">
    <citation type="journal article" date="2019" name="Int. J. Syst. Evol. Microbiol.">
        <title>The Global Catalogue of Microorganisms (GCM) 10K type strain sequencing project: providing services to taxonomists for standard genome sequencing and annotation.</title>
        <authorList>
            <consortium name="The Broad Institute Genomics Platform"/>
            <consortium name="The Broad Institute Genome Sequencing Center for Infectious Disease"/>
            <person name="Wu L."/>
            <person name="Ma J."/>
        </authorList>
    </citation>
    <scope>NUCLEOTIDE SEQUENCE [LARGE SCALE GENOMIC DNA]</scope>
    <source>
        <strain evidence="2">CGMCC 1.12922</strain>
    </source>
</reference>
<comment type="caution">
    <text evidence="1">The sequence shown here is derived from an EMBL/GenBank/DDBJ whole genome shotgun (WGS) entry which is preliminary data.</text>
</comment>
<dbReference type="InterPro" id="IPR038765">
    <property type="entry name" value="Papain-like_cys_pep_sf"/>
</dbReference>
<dbReference type="PROSITE" id="PS51257">
    <property type="entry name" value="PROKAR_LIPOPROTEIN"/>
    <property type="match status" value="1"/>
</dbReference>
<dbReference type="Proteomes" id="UP000617355">
    <property type="component" value="Unassembled WGS sequence"/>
</dbReference>
<evidence type="ECO:0000313" key="2">
    <source>
        <dbReference type="Proteomes" id="UP000617355"/>
    </source>
</evidence>
<protein>
    <recommendedName>
        <fullName evidence="3">Permuted papain-like amidase YaeF/Yiix C92 family enzyme</fullName>
    </recommendedName>
</protein>
<gene>
    <name evidence="1" type="ORF">GCM10011358_32170</name>
</gene>
<sequence>MIRRFALVSLALALAGCGLPQVHRDFTGLAPDADPKSFACCHDPERWPEAIANLSLAVAPVALELNPLDTGEIPGTLTGKAEAHAHIVKTARPLDLLLFANKTYIGGRFVPGRFTHSAIYLGTEAELRAIGLWNDPAVLPLQDDIRAGRVFLEAFRPVVRLIEPAKLLQTDAVAILRPALTQAQRREAARRGVARLGAPFDYWFDNRTPDELACTELIQYAMPWIAFDETVSYGRPAVMPDAMVAQAIRGEGLGFVEHVRGVKGGGFVVEDARAAMEDIAAFWGPPPEA</sequence>
<dbReference type="EMBL" id="BMGI01000006">
    <property type="protein sequence ID" value="GGD46074.1"/>
    <property type="molecule type" value="Genomic_DNA"/>
</dbReference>
<accession>A0ABQ1QVI2</accession>
<evidence type="ECO:0008006" key="3">
    <source>
        <dbReference type="Google" id="ProtNLM"/>
    </source>
</evidence>
<dbReference type="RefSeq" id="WP_188529769.1">
    <property type="nucleotide sequence ID" value="NZ_BMGI01000006.1"/>
</dbReference>
<name>A0ABQ1QVI2_9RHOB</name>
<evidence type="ECO:0000313" key="1">
    <source>
        <dbReference type="EMBL" id="GGD46074.1"/>
    </source>
</evidence>
<proteinExistence type="predicted"/>
<dbReference type="Gene3D" id="3.90.1720.10">
    <property type="entry name" value="endopeptidase domain like (from Nostoc punctiforme)"/>
    <property type="match status" value="1"/>
</dbReference>
<keyword evidence="2" id="KW-1185">Reference proteome</keyword>
<organism evidence="1 2">
    <name type="scientific">Sinisalibacter lacisalsi</name>
    <dbReference type="NCBI Taxonomy" id="1526570"/>
    <lineage>
        <taxon>Bacteria</taxon>
        <taxon>Pseudomonadati</taxon>
        <taxon>Pseudomonadota</taxon>
        <taxon>Alphaproteobacteria</taxon>
        <taxon>Rhodobacterales</taxon>
        <taxon>Roseobacteraceae</taxon>
        <taxon>Sinisalibacter</taxon>
    </lineage>
</organism>